<feature type="transmembrane region" description="Helical" evidence="2">
    <location>
        <begin position="40"/>
        <end position="61"/>
    </location>
</feature>
<name>A0A4U1FSZ0_MONMO</name>
<dbReference type="AlphaFoldDB" id="A0A4U1FSZ0"/>
<protein>
    <submittedName>
        <fullName evidence="3">Uncharacterized protein</fullName>
    </submittedName>
</protein>
<organism evidence="3 4">
    <name type="scientific">Monodon monoceros</name>
    <name type="common">Narwhal</name>
    <name type="synonym">Ceratodon monodon</name>
    <dbReference type="NCBI Taxonomy" id="40151"/>
    <lineage>
        <taxon>Eukaryota</taxon>
        <taxon>Metazoa</taxon>
        <taxon>Chordata</taxon>
        <taxon>Craniata</taxon>
        <taxon>Vertebrata</taxon>
        <taxon>Euteleostomi</taxon>
        <taxon>Mammalia</taxon>
        <taxon>Eutheria</taxon>
        <taxon>Laurasiatheria</taxon>
        <taxon>Artiodactyla</taxon>
        <taxon>Whippomorpha</taxon>
        <taxon>Cetacea</taxon>
        <taxon>Odontoceti</taxon>
        <taxon>Monodontidae</taxon>
        <taxon>Monodon</taxon>
    </lineage>
</organism>
<dbReference type="EMBL" id="RWIC01000006">
    <property type="protein sequence ID" value="TKC53348.1"/>
    <property type="molecule type" value="Genomic_DNA"/>
</dbReference>
<evidence type="ECO:0000256" key="2">
    <source>
        <dbReference type="SAM" id="Phobius"/>
    </source>
</evidence>
<keyword evidence="2" id="KW-1133">Transmembrane helix</keyword>
<evidence type="ECO:0000313" key="4">
    <source>
        <dbReference type="Proteomes" id="UP000308365"/>
    </source>
</evidence>
<feature type="transmembrane region" description="Helical" evidence="2">
    <location>
        <begin position="12"/>
        <end position="34"/>
    </location>
</feature>
<keyword evidence="2" id="KW-0472">Membrane</keyword>
<sequence length="99" mass="10980">APSNMKSVLQAGWLLTVAVGNFIVLIVAGAGSFSEQWAEYVLFAALLLVVSIIFAIMARFYTYVSPAEIEAQFDTDEKKKYLEESNPYPKLDSVLQTQL</sequence>
<comment type="caution">
    <text evidence="3">The sequence shown here is derived from an EMBL/GenBank/DDBJ whole genome shotgun (WGS) entry which is preliminary data.</text>
</comment>
<comment type="subcellular location">
    <subcellularLocation>
        <location evidence="1">Membrane</location>
        <topology evidence="1">Multi-pass membrane protein</topology>
    </subcellularLocation>
</comment>
<gene>
    <name evidence="3" type="ORF">EI555_005663</name>
</gene>
<dbReference type="GO" id="GO:0016020">
    <property type="term" value="C:membrane"/>
    <property type="evidence" value="ECO:0007669"/>
    <property type="project" value="UniProtKB-SubCell"/>
</dbReference>
<dbReference type="InterPro" id="IPR036259">
    <property type="entry name" value="MFS_trans_sf"/>
</dbReference>
<accession>A0A4U1FSZ0</accession>
<dbReference type="Proteomes" id="UP000308365">
    <property type="component" value="Unassembled WGS sequence"/>
</dbReference>
<reference evidence="4" key="1">
    <citation type="journal article" date="2019" name="IScience">
        <title>Narwhal Genome Reveals Long-Term Low Genetic Diversity despite Current Large Abundance Size.</title>
        <authorList>
            <person name="Westbury M.V."/>
            <person name="Petersen B."/>
            <person name="Garde E."/>
            <person name="Heide-Jorgensen M.P."/>
            <person name="Lorenzen E.D."/>
        </authorList>
    </citation>
    <scope>NUCLEOTIDE SEQUENCE [LARGE SCALE GENOMIC DNA]</scope>
</reference>
<proteinExistence type="predicted"/>
<evidence type="ECO:0000256" key="1">
    <source>
        <dbReference type="ARBA" id="ARBA00004141"/>
    </source>
</evidence>
<feature type="non-terminal residue" evidence="3">
    <location>
        <position position="1"/>
    </location>
</feature>
<dbReference type="Gene3D" id="1.20.1250.20">
    <property type="entry name" value="MFS general substrate transporter like domains"/>
    <property type="match status" value="1"/>
</dbReference>
<keyword evidence="2" id="KW-0812">Transmembrane</keyword>
<evidence type="ECO:0000313" key="3">
    <source>
        <dbReference type="EMBL" id="TKC53348.1"/>
    </source>
</evidence>